<feature type="region of interest" description="Disordered" evidence="1">
    <location>
        <begin position="282"/>
        <end position="343"/>
    </location>
</feature>
<feature type="region of interest" description="Disordered" evidence="1">
    <location>
        <begin position="91"/>
        <end position="142"/>
    </location>
</feature>
<reference evidence="2" key="1">
    <citation type="submission" date="2022-10" db="EMBL/GenBank/DDBJ databases">
        <title>Tapping the CABI collections for fungal endophytes: first genome assemblies for Collariella, Neodidymelliopsis, Ascochyta clinopodiicola, Didymella pomorum, Didymosphaeria variabile, Neocosmospora piperis and Neocucurbitaria cava.</title>
        <authorList>
            <person name="Hill R."/>
        </authorList>
    </citation>
    <scope>NUCLEOTIDE SEQUENCE</scope>
    <source>
        <strain evidence="2">IMI 355082</strain>
    </source>
</reference>
<feature type="compositionally biased region" description="Basic and acidic residues" evidence="1">
    <location>
        <begin position="289"/>
        <end position="305"/>
    </location>
</feature>
<proteinExistence type="predicted"/>
<feature type="compositionally biased region" description="Basic and acidic residues" evidence="1">
    <location>
        <begin position="122"/>
        <end position="142"/>
    </location>
</feature>
<feature type="compositionally biased region" description="Acidic residues" evidence="1">
    <location>
        <begin position="318"/>
        <end position="335"/>
    </location>
</feature>
<dbReference type="OrthoDB" id="5154006at2759"/>
<evidence type="ECO:0000256" key="1">
    <source>
        <dbReference type="SAM" id="MobiDB-lite"/>
    </source>
</evidence>
<accession>A0A9W9CVL1</accession>
<feature type="region of interest" description="Disordered" evidence="1">
    <location>
        <begin position="164"/>
        <end position="203"/>
    </location>
</feature>
<dbReference type="EMBL" id="JAPEVB010000004">
    <property type="protein sequence ID" value="KAJ4388971.1"/>
    <property type="molecule type" value="Genomic_DNA"/>
</dbReference>
<evidence type="ECO:0000313" key="2">
    <source>
        <dbReference type="EMBL" id="KAJ4388971.1"/>
    </source>
</evidence>
<sequence length="519" mass="58094">MPLSYGDLTVRGRDGRRVVITDCNLEPLNLLIPGNAPIVVPKKHAWRSPSQQTKMANRSHKLNVEVVQDDHGAESDQDEFDDETQPLIKSAQAKGKTNKSRCRKDRIAKEKAKQAKHLRKAERHEAKAELEREEAAGEHERLQKRIAEQEAYILRLKARYETAGEEANKGTNRKKARSEKEAPNNKKTAKASESDEGETTDGSAAVREMLANIKIRAGGKENPRFVAQPGELPWSISDDSQLIALKNDSDNSYAVIGECMRRGPGEVKRRYKYLKACDFKIPGGDETTEAEKTGEDPTDGEKTGEETTDVEQTGGETTDAEMMDDENKGDDDDDWSEKTDAQLWQLKEEGKTWAEIQAAIGKSKSGLKDRYKHLKNIDFKVPGETTDAVKPDEEKKDDKAPKLSSSSPAKSKKQGHSHEPSPAPSFAWYDADNNAYIAQYSRNLLAEANAGCTKIPEPDEIFDEDDCILLALADSRRRENRWLNIQADYFNVTGRMVPQEVLKWKLAGGEKPEDVDEED</sequence>
<organism evidence="2 3">
    <name type="scientific">Gnomoniopsis smithogilvyi</name>
    <dbReference type="NCBI Taxonomy" id="1191159"/>
    <lineage>
        <taxon>Eukaryota</taxon>
        <taxon>Fungi</taxon>
        <taxon>Dikarya</taxon>
        <taxon>Ascomycota</taxon>
        <taxon>Pezizomycotina</taxon>
        <taxon>Sordariomycetes</taxon>
        <taxon>Sordariomycetidae</taxon>
        <taxon>Diaporthales</taxon>
        <taxon>Gnomoniaceae</taxon>
        <taxon>Gnomoniopsis</taxon>
    </lineage>
</organism>
<evidence type="ECO:0000313" key="3">
    <source>
        <dbReference type="Proteomes" id="UP001140453"/>
    </source>
</evidence>
<comment type="caution">
    <text evidence="2">The sequence shown here is derived from an EMBL/GenBank/DDBJ whole genome shotgun (WGS) entry which is preliminary data.</text>
</comment>
<name>A0A9W9CVL1_9PEZI</name>
<feature type="region of interest" description="Disordered" evidence="1">
    <location>
        <begin position="375"/>
        <end position="428"/>
    </location>
</feature>
<dbReference type="AlphaFoldDB" id="A0A9W9CVL1"/>
<feature type="compositionally biased region" description="Basic and acidic residues" evidence="1">
    <location>
        <begin position="387"/>
        <end position="401"/>
    </location>
</feature>
<dbReference type="Proteomes" id="UP001140453">
    <property type="component" value="Unassembled WGS sequence"/>
</dbReference>
<protein>
    <recommendedName>
        <fullName evidence="4">Myb-like domain-containing protein</fullName>
    </recommendedName>
</protein>
<keyword evidence="3" id="KW-1185">Reference proteome</keyword>
<evidence type="ECO:0008006" key="4">
    <source>
        <dbReference type="Google" id="ProtNLM"/>
    </source>
</evidence>
<gene>
    <name evidence="2" type="ORF">N0V93_006433</name>
</gene>